<reference evidence="13 14" key="1">
    <citation type="submission" date="2017-03" db="EMBL/GenBank/DDBJ databases">
        <title>Complete genome sequence of Blastomonas fulva degrading microcsystin LR.</title>
        <authorList>
            <person name="Lee H.-g."/>
            <person name="Jin L."/>
            <person name="oh H.-M."/>
        </authorList>
    </citation>
    <scope>NUCLEOTIDE SEQUENCE [LARGE SCALE GENOMIC DNA]</scope>
    <source>
        <strain evidence="13 14">T2</strain>
    </source>
</reference>
<keyword evidence="6 10" id="KW-0408">Iron</keyword>
<dbReference type="SUPFAM" id="SSF48150">
    <property type="entry name" value="DNA-glycosylase"/>
    <property type="match status" value="1"/>
</dbReference>
<dbReference type="InterPro" id="IPR000445">
    <property type="entry name" value="HhH_motif"/>
</dbReference>
<evidence type="ECO:0000256" key="2">
    <source>
        <dbReference type="ARBA" id="ARBA00022485"/>
    </source>
</evidence>
<proteinExistence type="inferred from homology"/>
<evidence type="ECO:0000256" key="6">
    <source>
        <dbReference type="ARBA" id="ARBA00023004"/>
    </source>
</evidence>
<keyword evidence="4 10" id="KW-0227">DNA damage</keyword>
<dbReference type="Pfam" id="PF00633">
    <property type="entry name" value="HHH"/>
    <property type="match status" value="1"/>
</dbReference>
<dbReference type="PANTHER" id="PTHR10359">
    <property type="entry name" value="A/G-SPECIFIC ADENINE GLYCOSYLASE/ENDONUCLEASE III"/>
    <property type="match status" value="1"/>
</dbReference>
<feature type="binding site" evidence="10">
    <location>
        <position position="203"/>
    </location>
    <ligand>
        <name>[4Fe-4S] cluster</name>
        <dbReference type="ChEBI" id="CHEBI:49883"/>
    </ligand>
</feature>
<keyword evidence="5 10" id="KW-0378">Hydrolase</keyword>
<dbReference type="PIRSF" id="PIRSF001435">
    <property type="entry name" value="Nth"/>
    <property type="match status" value="1"/>
</dbReference>
<comment type="similarity">
    <text evidence="1 10">Belongs to the Nth/MutY family.</text>
</comment>
<accession>A0ABM6M5S6</accession>
<feature type="domain" description="HhH-GPD" evidence="12">
    <location>
        <begin position="38"/>
        <end position="185"/>
    </location>
</feature>
<feature type="binding site" evidence="10">
    <location>
        <position position="187"/>
    </location>
    <ligand>
        <name>[4Fe-4S] cluster</name>
        <dbReference type="ChEBI" id="CHEBI:49883"/>
    </ligand>
</feature>
<keyword evidence="13" id="KW-0540">Nuclease</keyword>
<gene>
    <name evidence="10" type="primary">nth</name>
    <name evidence="13" type="ORF">B5J99_07220</name>
</gene>
<evidence type="ECO:0000256" key="9">
    <source>
        <dbReference type="ARBA" id="ARBA00023295"/>
    </source>
</evidence>
<evidence type="ECO:0000313" key="14">
    <source>
        <dbReference type="Proteomes" id="UP000258016"/>
    </source>
</evidence>
<comment type="function">
    <text evidence="10">DNA repair enzyme that has both DNA N-glycosylase activity and AP-lyase activity. The DNA N-glycosylase activity releases various damaged pyrimidines from DNA by cleaving the N-glycosidic bond, leaving an AP (apurinic/apyrimidinic) site. The AP-lyase activity cleaves the phosphodiester bond 3' to the AP site by a beta-elimination, leaving a 3'-terminal unsaturated sugar and a product with a terminal 5'-phosphate.</text>
</comment>
<dbReference type="HAMAP" id="MF_00942">
    <property type="entry name" value="Nth"/>
    <property type="match status" value="1"/>
</dbReference>
<dbReference type="EC" id="4.2.99.18" evidence="10"/>
<dbReference type="NCBIfam" id="TIGR01083">
    <property type="entry name" value="nth"/>
    <property type="match status" value="1"/>
</dbReference>
<dbReference type="GO" id="GO:0004519">
    <property type="term" value="F:endonuclease activity"/>
    <property type="evidence" value="ECO:0007669"/>
    <property type="project" value="UniProtKB-KW"/>
</dbReference>
<keyword evidence="3 10" id="KW-0479">Metal-binding</keyword>
<evidence type="ECO:0000256" key="7">
    <source>
        <dbReference type="ARBA" id="ARBA00023014"/>
    </source>
</evidence>
<evidence type="ECO:0000256" key="4">
    <source>
        <dbReference type="ARBA" id="ARBA00022763"/>
    </source>
</evidence>
<dbReference type="InterPro" id="IPR004036">
    <property type="entry name" value="Endonuclease-III-like_CS2"/>
</dbReference>
<organism evidence="13 14">
    <name type="scientific">Blastomonas fulva</name>
    <dbReference type="NCBI Taxonomy" id="1550728"/>
    <lineage>
        <taxon>Bacteria</taxon>
        <taxon>Pseudomonadati</taxon>
        <taxon>Pseudomonadota</taxon>
        <taxon>Alphaproteobacteria</taxon>
        <taxon>Sphingomonadales</taxon>
        <taxon>Sphingomonadaceae</taxon>
        <taxon>Blastomonas</taxon>
    </lineage>
</organism>
<dbReference type="CDD" id="cd00056">
    <property type="entry name" value="ENDO3c"/>
    <property type="match status" value="1"/>
</dbReference>
<keyword evidence="8 10" id="KW-0234">DNA repair</keyword>
<protein>
    <recommendedName>
        <fullName evidence="10">Endonuclease III</fullName>
        <ecNumber evidence="10">4.2.99.18</ecNumber>
    </recommendedName>
    <alternativeName>
        <fullName evidence="10">DNA-(apurinic or apyrimidinic site) lyase</fullName>
    </alternativeName>
</protein>
<evidence type="ECO:0000256" key="3">
    <source>
        <dbReference type="ARBA" id="ARBA00022723"/>
    </source>
</evidence>
<keyword evidence="2 10" id="KW-0004">4Fe-4S</keyword>
<evidence type="ECO:0000256" key="5">
    <source>
        <dbReference type="ARBA" id="ARBA00022801"/>
    </source>
</evidence>
<dbReference type="Pfam" id="PF00730">
    <property type="entry name" value="HhH-GPD"/>
    <property type="match status" value="1"/>
</dbReference>
<evidence type="ECO:0000313" key="13">
    <source>
        <dbReference type="EMBL" id="ASR51289.1"/>
    </source>
</evidence>
<dbReference type="SMART" id="SM00478">
    <property type="entry name" value="ENDO3c"/>
    <property type="match status" value="1"/>
</dbReference>
<evidence type="ECO:0000256" key="11">
    <source>
        <dbReference type="SAM" id="MobiDB-lite"/>
    </source>
</evidence>
<sequence length="249" mass="27122">MNKADTFEFYRRLAEANPAPVTELEYGNHFQLLVAVVLSAQATDVGVNKATRALFEVVKTPAQMVELGEDGLKAHIKTIGLFNAKAANVIALSQALIERHDGEVPNDRDALTALPGVGRKTANVVLNAAFGAETFAVDTHIFRVGNRTGLAPGRTVLDVERALDKGTPGPFRVHGHHWLILHGRYICKARCPECWRCPVADLCRFKPKPDGPDAPTPKAALKHRANKPAPARKKRVKVVKAVEIIDPQA</sequence>
<dbReference type="PANTHER" id="PTHR10359:SF18">
    <property type="entry name" value="ENDONUCLEASE III"/>
    <property type="match status" value="1"/>
</dbReference>
<dbReference type="EMBL" id="CP020083">
    <property type="protein sequence ID" value="ASR51289.1"/>
    <property type="molecule type" value="Genomic_DNA"/>
</dbReference>
<keyword evidence="7 10" id="KW-0411">Iron-sulfur</keyword>
<dbReference type="InterPro" id="IPR003265">
    <property type="entry name" value="HhH-GPD_domain"/>
</dbReference>
<evidence type="ECO:0000259" key="12">
    <source>
        <dbReference type="SMART" id="SM00478"/>
    </source>
</evidence>
<keyword evidence="10" id="KW-0238">DNA-binding</keyword>
<keyword evidence="9 10" id="KW-0326">Glycosidase</keyword>
<comment type="catalytic activity">
    <reaction evidence="10">
        <text>2'-deoxyribonucleotide-(2'-deoxyribose 5'-phosphate)-2'-deoxyribonucleotide-DNA = a 3'-end 2'-deoxyribonucleotide-(2,3-dehydro-2,3-deoxyribose 5'-phosphate)-DNA + a 5'-end 5'-phospho-2'-deoxyribonucleoside-DNA + H(+)</text>
        <dbReference type="Rhea" id="RHEA:66592"/>
        <dbReference type="Rhea" id="RHEA-COMP:13180"/>
        <dbReference type="Rhea" id="RHEA-COMP:16897"/>
        <dbReference type="Rhea" id="RHEA-COMP:17067"/>
        <dbReference type="ChEBI" id="CHEBI:15378"/>
        <dbReference type="ChEBI" id="CHEBI:136412"/>
        <dbReference type="ChEBI" id="CHEBI:157695"/>
        <dbReference type="ChEBI" id="CHEBI:167181"/>
        <dbReference type="EC" id="4.2.99.18"/>
    </reaction>
</comment>
<evidence type="ECO:0000256" key="1">
    <source>
        <dbReference type="ARBA" id="ARBA00008343"/>
    </source>
</evidence>
<dbReference type="RefSeq" id="WP_117352008.1">
    <property type="nucleotide sequence ID" value="NZ_CP020083.1"/>
</dbReference>
<feature type="compositionally biased region" description="Basic residues" evidence="11">
    <location>
        <begin position="220"/>
        <end position="234"/>
    </location>
</feature>
<dbReference type="InterPro" id="IPR011257">
    <property type="entry name" value="DNA_glycosylase"/>
</dbReference>
<comment type="cofactor">
    <cofactor evidence="10">
        <name>[4Fe-4S] cluster</name>
        <dbReference type="ChEBI" id="CHEBI:49883"/>
    </cofactor>
    <text evidence="10">Binds 1 [4Fe-4S] cluster.</text>
</comment>
<feature type="region of interest" description="Disordered" evidence="11">
    <location>
        <begin position="209"/>
        <end position="234"/>
    </location>
</feature>
<evidence type="ECO:0000256" key="10">
    <source>
        <dbReference type="HAMAP-Rule" id="MF_00942"/>
    </source>
</evidence>
<feature type="binding site" evidence="10">
    <location>
        <position position="194"/>
    </location>
    <ligand>
        <name>[4Fe-4S] cluster</name>
        <dbReference type="ChEBI" id="CHEBI:49883"/>
    </ligand>
</feature>
<keyword evidence="13" id="KW-0255">Endonuclease</keyword>
<keyword evidence="14" id="KW-1185">Reference proteome</keyword>
<dbReference type="Gene3D" id="1.10.1670.10">
    <property type="entry name" value="Helix-hairpin-Helix base-excision DNA repair enzymes (C-terminal)"/>
    <property type="match status" value="1"/>
</dbReference>
<dbReference type="Gene3D" id="1.10.340.30">
    <property type="entry name" value="Hypothetical protein, domain 2"/>
    <property type="match status" value="1"/>
</dbReference>
<keyword evidence="10" id="KW-0456">Lyase</keyword>
<dbReference type="Proteomes" id="UP000258016">
    <property type="component" value="Chromosome"/>
</dbReference>
<dbReference type="InterPro" id="IPR005759">
    <property type="entry name" value="Nth"/>
</dbReference>
<feature type="binding site" evidence="10">
    <location>
        <position position="197"/>
    </location>
    <ligand>
        <name>[4Fe-4S] cluster</name>
        <dbReference type="ChEBI" id="CHEBI:49883"/>
    </ligand>
</feature>
<dbReference type="InterPro" id="IPR023170">
    <property type="entry name" value="HhH_base_excis_C"/>
</dbReference>
<dbReference type="PROSITE" id="PS01155">
    <property type="entry name" value="ENDONUCLEASE_III_2"/>
    <property type="match status" value="1"/>
</dbReference>
<name>A0ABM6M5S6_9SPHN</name>
<dbReference type="GeneID" id="303485371"/>
<evidence type="ECO:0000256" key="8">
    <source>
        <dbReference type="ARBA" id="ARBA00023204"/>
    </source>
</evidence>